<evidence type="ECO:0000313" key="2">
    <source>
        <dbReference type="EMBL" id="OWW20403.1"/>
    </source>
</evidence>
<sequence length="86" mass="9020">MHINATYIESSPNVVAGRIGIVMGLLAFAAVYVVMMLQLGWIGGIAIGWLPAALAGWLAATGCDFVMAHLLREPMPIQQSAPPSNG</sequence>
<protein>
    <submittedName>
        <fullName evidence="2">Uncharacterized protein</fullName>
    </submittedName>
</protein>
<dbReference type="Proteomes" id="UP000197535">
    <property type="component" value="Unassembled WGS sequence"/>
</dbReference>
<feature type="transmembrane region" description="Helical" evidence="1">
    <location>
        <begin position="49"/>
        <end position="71"/>
    </location>
</feature>
<evidence type="ECO:0000256" key="1">
    <source>
        <dbReference type="SAM" id="Phobius"/>
    </source>
</evidence>
<accession>A0A254TIL8</accession>
<reference evidence="2 3" key="1">
    <citation type="submission" date="2016-02" db="EMBL/GenBank/DDBJ databases">
        <authorList>
            <person name="Wen L."/>
            <person name="He K."/>
            <person name="Yang H."/>
        </authorList>
    </citation>
    <scope>NUCLEOTIDE SEQUENCE [LARGE SCALE GENOMIC DNA]</scope>
    <source>
        <strain evidence="2 3">TSA40</strain>
    </source>
</reference>
<dbReference type="AlphaFoldDB" id="A0A254TIL8"/>
<dbReference type="RefSeq" id="WP_088707289.1">
    <property type="nucleotide sequence ID" value="NZ_LSTO01000001.1"/>
</dbReference>
<keyword evidence="1" id="KW-1133">Transmembrane helix</keyword>
<gene>
    <name evidence="2" type="ORF">AYR66_13825</name>
</gene>
<comment type="caution">
    <text evidence="2">The sequence shown here is derived from an EMBL/GenBank/DDBJ whole genome shotgun (WGS) entry which is preliminary data.</text>
</comment>
<keyword evidence="1" id="KW-0812">Transmembrane</keyword>
<organism evidence="2 3">
    <name type="scientific">Noviherbaspirillum denitrificans</name>
    <dbReference type="NCBI Taxonomy" id="1968433"/>
    <lineage>
        <taxon>Bacteria</taxon>
        <taxon>Pseudomonadati</taxon>
        <taxon>Pseudomonadota</taxon>
        <taxon>Betaproteobacteria</taxon>
        <taxon>Burkholderiales</taxon>
        <taxon>Oxalobacteraceae</taxon>
        <taxon>Noviherbaspirillum</taxon>
    </lineage>
</organism>
<proteinExistence type="predicted"/>
<keyword evidence="1" id="KW-0472">Membrane</keyword>
<name>A0A254TIL8_9BURK</name>
<keyword evidence="3" id="KW-1185">Reference proteome</keyword>
<feature type="transmembrane region" description="Helical" evidence="1">
    <location>
        <begin position="21"/>
        <end position="43"/>
    </location>
</feature>
<evidence type="ECO:0000313" key="3">
    <source>
        <dbReference type="Proteomes" id="UP000197535"/>
    </source>
</evidence>
<dbReference type="EMBL" id="LSTO01000001">
    <property type="protein sequence ID" value="OWW20403.1"/>
    <property type="molecule type" value="Genomic_DNA"/>
</dbReference>